<comment type="caution">
    <text evidence="1">The sequence shown here is derived from an EMBL/GenBank/DDBJ whole genome shotgun (WGS) entry which is preliminary data.</text>
</comment>
<organism evidence="1 2">
    <name type="scientific">Adhaeribacter rhizoryzae</name>
    <dbReference type="NCBI Taxonomy" id="2607907"/>
    <lineage>
        <taxon>Bacteria</taxon>
        <taxon>Pseudomonadati</taxon>
        <taxon>Bacteroidota</taxon>
        <taxon>Cytophagia</taxon>
        <taxon>Cytophagales</taxon>
        <taxon>Hymenobacteraceae</taxon>
        <taxon>Adhaeribacter</taxon>
    </lineage>
</organism>
<accession>A0A5M6DK99</accession>
<evidence type="ECO:0008006" key="3">
    <source>
        <dbReference type="Google" id="ProtNLM"/>
    </source>
</evidence>
<proteinExistence type="predicted"/>
<reference evidence="1 2" key="1">
    <citation type="submission" date="2019-09" db="EMBL/GenBank/DDBJ databases">
        <title>Genome sequence and assembly of Adhaeribacter sp.</title>
        <authorList>
            <person name="Chhetri G."/>
        </authorList>
    </citation>
    <scope>NUCLEOTIDE SEQUENCE [LARGE SCALE GENOMIC DNA]</scope>
    <source>
        <strain evidence="1 2">DK36</strain>
    </source>
</reference>
<dbReference type="Proteomes" id="UP000323426">
    <property type="component" value="Unassembled WGS sequence"/>
</dbReference>
<name>A0A5M6DK99_9BACT</name>
<dbReference type="AlphaFoldDB" id="A0A5M6DK99"/>
<evidence type="ECO:0000313" key="2">
    <source>
        <dbReference type="Proteomes" id="UP000323426"/>
    </source>
</evidence>
<protein>
    <recommendedName>
        <fullName evidence="3">YD repeat-containing protein</fullName>
    </recommendedName>
</protein>
<dbReference type="PROSITE" id="PS51257">
    <property type="entry name" value="PROKAR_LIPOPROTEIN"/>
    <property type="match status" value="1"/>
</dbReference>
<gene>
    <name evidence="1" type="ORF">F0145_12495</name>
</gene>
<dbReference type="EMBL" id="VWSF01000008">
    <property type="protein sequence ID" value="KAA5545745.1"/>
    <property type="molecule type" value="Genomic_DNA"/>
</dbReference>
<sequence length="271" mass="31061">MKKAILPLIVFLVTIFSCTEEKNVAPVAKNSWLIKEIKALPGKTATRFVYDASGRILETESLNYYNKFYYNQEGDLIKQENAIDPSSFSSSTLNKRTELMTAANTEISGYTLYTFNPNNQLITAKYYQKQNNAFIYTSKRSFEYTDSLITRVNIHDATDRITQYNTFSYDSRGNVSKEHYYSLLNQSAGATPQLIHTATFLYDTKNNPFRIYRELGLPGLYTNPNNIIETQTTSFTNTPGIPQSSTAKNTYEYNAVDYPVKENSAYEYLYH</sequence>
<keyword evidence="2" id="KW-1185">Reference proteome</keyword>
<dbReference type="RefSeq" id="WP_150088747.1">
    <property type="nucleotide sequence ID" value="NZ_VWSF01000008.1"/>
</dbReference>
<evidence type="ECO:0000313" key="1">
    <source>
        <dbReference type="EMBL" id="KAA5545745.1"/>
    </source>
</evidence>